<dbReference type="InterPro" id="IPR003660">
    <property type="entry name" value="HAMP_dom"/>
</dbReference>
<dbReference type="PROSITE" id="PS50885">
    <property type="entry name" value="HAMP"/>
    <property type="match status" value="1"/>
</dbReference>
<feature type="domain" description="HAMP" evidence="6">
    <location>
        <begin position="204"/>
        <end position="256"/>
    </location>
</feature>
<sequence>MKPRRQPSIRRLLIVNNRMITVLIILPLAVIALLFFFNTRQYNQMISNVNQANEIRSQASAHIESSIWDTVSGKSTAAAPTRVICQLSARLTTLQAHTTTEDQRASLGFAVRTLKTLASYVDQLKTNIAQHQPVDDNVALFNQTKQVDELLDETLGEYVVAEINQTAAKSQDLLLLFYGFLAAMAVLVGVMLFLARRNRQRLQRSIQQPLNQILTFTGEVAQGHWDKPLADPGVQEFDQLTTELNQMTGQLQTLFSENTAKQRALAEAQIRVLQAQINPHFIYNSLDAILMLAQSGDNARVQEITMALSDFFKITLNKGSEWLTVGKELRHVEDYLAILKIRYGPILTYTVSADAAVKAFQTPKMLLQPLVENAVYHGIKNSRRRGIVTVTAALVADHIVFTVQDNGIGMDAATLAAVQAHMQQPPDSRIEGGYGLFNVAKRLKLLFGDRAELTITSEYKRGTTVIVSLPQLPGKE</sequence>
<accession>U4THS8</accession>
<dbReference type="InterPro" id="IPR010559">
    <property type="entry name" value="Sig_transdc_His_kin_internal"/>
</dbReference>
<evidence type="ECO:0000256" key="2">
    <source>
        <dbReference type="ARBA" id="ARBA00022553"/>
    </source>
</evidence>
<dbReference type="EMBL" id="KI271600">
    <property type="protein sequence ID" value="ERL64321.1"/>
    <property type="molecule type" value="Genomic_DNA"/>
</dbReference>
<dbReference type="GO" id="GO:0016020">
    <property type="term" value="C:membrane"/>
    <property type="evidence" value="ECO:0007669"/>
    <property type="project" value="UniProtKB-SubCell"/>
</dbReference>
<reference evidence="8" key="1">
    <citation type="journal article" date="2013" name="Genome Announc.">
        <title>Whole-Genome Sequencing of Lactobacillus shenzhenensis Strain LY-73T.</title>
        <authorList>
            <person name="Lin Z."/>
            <person name="Liu Z."/>
            <person name="Yang R."/>
            <person name="Zou Y."/>
            <person name="Wan D."/>
            <person name="Chen J."/>
            <person name="Guo M."/>
            <person name="Zhao J."/>
            <person name="Fang C."/>
            <person name="Yang R."/>
            <person name="Liu F."/>
        </authorList>
    </citation>
    <scope>NUCLEOTIDE SEQUENCE [LARGE SCALE GENOMIC DNA]</scope>
    <source>
        <strain evidence="8">LY-73</strain>
    </source>
</reference>
<dbReference type="eggNOG" id="COG2972">
    <property type="taxonomic scope" value="Bacteria"/>
</dbReference>
<proteinExistence type="predicted"/>
<dbReference type="InterPro" id="IPR050640">
    <property type="entry name" value="Bact_2-comp_sensor_kinase"/>
</dbReference>
<dbReference type="SMART" id="SM00387">
    <property type="entry name" value="HATPase_c"/>
    <property type="match status" value="1"/>
</dbReference>
<dbReference type="SUPFAM" id="SSF55874">
    <property type="entry name" value="ATPase domain of HSP90 chaperone/DNA topoisomerase II/histidine kinase"/>
    <property type="match status" value="1"/>
</dbReference>
<dbReference type="OrthoDB" id="9776552at2"/>
<dbReference type="PANTHER" id="PTHR34220">
    <property type="entry name" value="SENSOR HISTIDINE KINASE YPDA"/>
    <property type="match status" value="1"/>
</dbReference>
<evidence type="ECO:0000259" key="6">
    <source>
        <dbReference type="PROSITE" id="PS50885"/>
    </source>
</evidence>
<dbReference type="InterPro" id="IPR003594">
    <property type="entry name" value="HATPase_dom"/>
</dbReference>
<evidence type="ECO:0000256" key="4">
    <source>
        <dbReference type="ARBA" id="ARBA00022777"/>
    </source>
</evidence>
<feature type="transmembrane region" description="Helical" evidence="5">
    <location>
        <begin position="173"/>
        <end position="195"/>
    </location>
</feature>
<evidence type="ECO:0000256" key="1">
    <source>
        <dbReference type="ARBA" id="ARBA00004370"/>
    </source>
</evidence>
<keyword evidence="2" id="KW-0597">Phosphoprotein</keyword>
<evidence type="ECO:0000313" key="8">
    <source>
        <dbReference type="Proteomes" id="UP000030647"/>
    </source>
</evidence>
<dbReference type="Pfam" id="PF02518">
    <property type="entry name" value="HATPase_c"/>
    <property type="match status" value="1"/>
</dbReference>
<dbReference type="PANTHER" id="PTHR34220:SF9">
    <property type="entry name" value="SIGNAL TRANSDUCTION HISTIDINE KINASE INTERNAL REGION DOMAIN-CONTAINING PROTEIN"/>
    <property type="match status" value="1"/>
</dbReference>
<keyword evidence="4 7" id="KW-0418">Kinase</keyword>
<evidence type="ECO:0000313" key="7">
    <source>
        <dbReference type="EMBL" id="ERL64321.1"/>
    </source>
</evidence>
<evidence type="ECO:0000256" key="5">
    <source>
        <dbReference type="SAM" id="Phobius"/>
    </source>
</evidence>
<dbReference type="Gene3D" id="6.10.340.10">
    <property type="match status" value="1"/>
</dbReference>
<dbReference type="GO" id="GO:0000155">
    <property type="term" value="F:phosphorelay sensor kinase activity"/>
    <property type="evidence" value="ECO:0007669"/>
    <property type="project" value="InterPro"/>
</dbReference>
<keyword evidence="5" id="KW-0812">Transmembrane</keyword>
<protein>
    <submittedName>
        <fullName evidence="7">Two-component system, sensor histidine kinase YesM</fullName>
    </submittedName>
</protein>
<keyword evidence="5" id="KW-0472">Membrane</keyword>
<dbReference type="InterPro" id="IPR036890">
    <property type="entry name" value="HATPase_C_sf"/>
</dbReference>
<dbReference type="Gene3D" id="3.30.565.10">
    <property type="entry name" value="Histidine kinase-like ATPase, C-terminal domain"/>
    <property type="match status" value="1"/>
</dbReference>
<evidence type="ECO:0000256" key="3">
    <source>
        <dbReference type="ARBA" id="ARBA00022679"/>
    </source>
</evidence>
<dbReference type="CDD" id="cd06225">
    <property type="entry name" value="HAMP"/>
    <property type="match status" value="1"/>
</dbReference>
<dbReference type="AlphaFoldDB" id="U4THS8"/>
<keyword evidence="5" id="KW-1133">Transmembrane helix</keyword>
<dbReference type="HOGENOM" id="CLU_020473_5_0_9"/>
<dbReference type="SUPFAM" id="SSF158472">
    <property type="entry name" value="HAMP domain-like"/>
    <property type="match status" value="1"/>
</dbReference>
<dbReference type="STRING" id="1231336.L248_1089"/>
<gene>
    <name evidence="7" type="primary">yesM</name>
    <name evidence="7" type="ORF">L248_1089</name>
</gene>
<dbReference type="Proteomes" id="UP000030647">
    <property type="component" value="Unassembled WGS sequence"/>
</dbReference>
<dbReference type="Pfam" id="PF00672">
    <property type="entry name" value="HAMP"/>
    <property type="match status" value="1"/>
</dbReference>
<keyword evidence="3" id="KW-0808">Transferase</keyword>
<organism evidence="7 8">
    <name type="scientific">Schleiferilactobacillus shenzhenensis LY-73</name>
    <dbReference type="NCBI Taxonomy" id="1231336"/>
    <lineage>
        <taxon>Bacteria</taxon>
        <taxon>Bacillati</taxon>
        <taxon>Bacillota</taxon>
        <taxon>Bacilli</taxon>
        <taxon>Lactobacillales</taxon>
        <taxon>Lactobacillaceae</taxon>
        <taxon>Schleiferilactobacillus</taxon>
    </lineage>
</organism>
<comment type="subcellular location">
    <subcellularLocation>
        <location evidence="1">Membrane</location>
    </subcellularLocation>
</comment>
<dbReference type="RefSeq" id="WP_022530421.1">
    <property type="nucleotide sequence ID" value="NZ_KI271600.1"/>
</dbReference>
<dbReference type="SMART" id="SM00304">
    <property type="entry name" value="HAMP"/>
    <property type="match status" value="1"/>
</dbReference>
<dbReference type="Pfam" id="PF06580">
    <property type="entry name" value="His_kinase"/>
    <property type="match status" value="1"/>
</dbReference>
<name>U4THS8_9LACO</name>
<feature type="transmembrane region" description="Helical" evidence="5">
    <location>
        <begin position="20"/>
        <end position="37"/>
    </location>
</feature>
<keyword evidence="8" id="KW-1185">Reference proteome</keyword>